<organism evidence="1">
    <name type="scientific">Diabrotica virgifera virgifera</name>
    <name type="common">western corn rootworm</name>
    <dbReference type="NCBI Taxonomy" id="50390"/>
    <lineage>
        <taxon>Eukaryota</taxon>
        <taxon>Metazoa</taxon>
        <taxon>Ecdysozoa</taxon>
        <taxon>Arthropoda</taxon>
        <taxon>Hexapoda</taxon>
        <taxon>Insecta</taxon>
        <taxon>Pterygota</taxon>
        <taxon>Neoptera</taxon>
        <taxon>Endopterygota</taxon>
        <taxon>Coleoptera</taxon>
        <taxon>Polyphaga</taxon>
        <taxon>Cucujiformia</taxon>
        <taxon>Chrysomeloidea</taxon>
        <taxon>Chrysomelidae</taxon>
        <taxon>Galerucinae</taxon>
        <taxon>Diabroticina</taxon>
        <taxon>Diabroticites</taxon>
        <taxon>Diabrotica</taxon>
    </lineage>
</organism>
<proteinExistence type="predicted"/>
<accession>A0A6P7FS38</accession>
<protein>
    <submittedName>
        <fullName evidence="1">Uncharacterized protein LOC114333509</fullName>
    </submittedName>
</protein>
<name>A0A6P7FS38_DIAVI</name>
<dbReference type="InParanoid" id="A0A6P7FS38"/>
<gene>
    <name evidence="1" type="primary">LOC114333509</name>
</gene>
<dbReference type="RefSeq" id="XP_028139194.1">
    <property type="nucleotide sequence ID" value="XM_028283393.1"/>
</dbReference>
<dbReference type="AlphaFoldDB" id="A0A6P7FS38"/>
<evidence type="ECO:0000313" key="1">
    <source>
        <dbReference type="RefSeq" id="XP_028139194.1"/>
    </source>
</evidence>
<reference evidence="1" key="1">
    <citation type="submission" date="2025-08" db="UniProtKB">
        <authorList>
            <consortium name="RefSeq"/>
        </authorList>
    </citation>
    <scope>IDENTIFICATION</scope>
    <source>
        <tissue evidence="1">Whole insect</tissue>
    </source>
</reference>
<sequence>MPPTLYNKKTNWDEYRNNLDNLISLNIPLKTENDIDVATEDLTTKIQQATWNATPIIYREGKANELPQSIKEKINIKRKLRKQWMKNRTLENRRKYNRATTELKQILSNSKNENIKNYLEFISLSIG</sequence>